<reference evidence="3 4" key="1">
    <citation type="submission" date="2024-01" db="EMBL/GenBank/DDBJ databases">
        <title>The genome of the rayed Mediterranean limpet Patella caerulea (Linnaeus, 1758).</title>
        <authorList>
            <person name="Anh-Thu Weber A."/>
            <person name="Halstead-Nussloch G."/>
        </authorList>
    </citation>
    <scope>NUCLEOTIDE SEQUENCE [LARGE SCALE GENOMIC DNA]</scope>
    <source>
        <strain evidence="3">AATW-2023a</strain>
        <tissue evidence="3">Whole specimen</tissue>
    </source>
</reference>
<dbReference type="InterPro" id="IPR018979">
    <property type="entry name" value="FERM_N"/>
</dbReference>
<feature type="region of interest" description="Disordered" evidence="1">
    <location>
        <begin position="1418"/>
        <end position="1485"/>
    </location>
</feature>
<comment type="caution">
    <text evidence="3">The sequence shown here is derived from an EMBL/GenBank/DDBJ whole genome shotgun (WGS) entry which is preliminary data.</text>
</comment>
<feature type="region of interest" description="Disordered" evidence="1">
    <location>
        <begin position="431"/>
        <end position="467"/>
    </location>
</feature>
<dbReference type="CDD" id="cd14473">
    <property type="entry name" value="FERM_B-lobe"/>
    <property type="match status" value="1"/>
</dbReference>
<dbReference type="Gene3D" id="2.30.29.30">
    <property type="entry name" value="Pleckstrin-homology domain (PH domain)/Phosphotyrosine-binding domain (PTB)"/>
    <property type="match status" value="1"/>
</dbReference>
<dbReference type="SUPFAM" id="SSF54236">
    <property type="entry name" value="Ubiquitin-like"/>
    <property type="match status" value="1"/>
</dbReference>
<dbReference type="CDD" id="cd13193">
    <property type="entry name" value="FERM_C_FARP1-like"/>
    <property type="match status" value="1"/>
</dbReference>
<dbReference type="PROSITE" id="PS00660">
    <property type="entry name" value="FERM_1"/>
    <property type="match status" value="1"/>
</dbReference>
<dbReference type="InterPro" id="IPR035963">
    <property type="entry name" value="FERM_2"/>
</dbReference>
<dbReference type="FunFam" id="2.30.29.30:FF:000002">
    <property type="entry name" value="Band 4.1-like protein 5 isoform 1"/>
    <property type="match status" value="1"/>
</dbReference>
<dbReference type="InterPro" id="IPR014352">
    <property type="entry name" value="FERM/acyl-CoA-bd_prot_sf"/>
</dbReference>
<feature type="compositionally biased region" description="Low complexity" evidence="1">
    <location>
        <begin position="1343"/>
        <end position="1353"/>
    </location>
</feature>
<dbReference type="EMBL" id="JAZGQO010000018">
    <property type="protein sequence ID" value="KAK6167236.1"/>
    <property type="molecule type" value="Genomic_DNA"/>
</dbReference>
<feature type="compositionally biased region" description="Polar residues" evidence="1">
    <location>
        <begin position="731"/>
        <end position="750"/>
    </location>
</feature>
<feature type="compositionally biased region" description="Basic and acidic residues" evidence="1">
    <location>
        <begin position="1113"/>
        <end position="1138"/>
    </location>
</feature>
<dbReference type="FunFam" id="1.20.80.10:FF:000005">
    <property type="entry name" value="FERM, RhoGEF and pleckstrin domain-containing protein 1"/>
    <property type="match status" value="1"/>
</dbReference>
<feature type="compositionally biased region" description="Basic and acidic residues" evidence="1">
    <location>
        <begin position="953"/>
        <end position="967"/>
    </location>
</feature>
<dbReference type="InterPro" id="IPR019748">
    <property type="entry name" value="FERM_central"/>
</dbReference>
<dbReference type="InterPro" id="IPR018980">
    <property type="entry name" value="FERM_PH-like_C"/>
</dbReference>
<dbReference type="Pfam" id="PF09380">
    <property type="entry name" value="FERM_C"/>
    <property type="match status" value="1"/>
</dbReference>
<dbReference type="InterPro" id="IPR019749">
    <property type="entry name" value="Band_41_domain"/>
</dbReference>
<dbReference type="GO" id="GO:0005085">
    <property type="term" value="F:guanyl-nucleotide exchange factor activity"/>
    <property type="evidence" value="ECO:0007669"/>
    <property type="project" value="TreeGrafter"/>
</dbReference>
<evidence type="ECO:0000313" key="4">
    <source>
        <dbReference type="Proteomes" id="UP001347796"/>
    </source>
</evidence>
<evidence type="ECO:0000259" key="2">
    <source>
        <dbReference type="PROSITE" id="PS50057"/>
    </source>
</evidence>
<feature type="region of interest" description="Disordered" evidence="1">
    <location>
        <begin position="1313"/>
        <end position="1359"/>
    </location>
</feature>
<dbReference type="Pfam" id="PF08736">
    <property type="entry name" value="FA"/>
    <property type="match status" value="1"/>
</dbReference>
<dbReference type="Pfam" id="PF09379">
    <property type="entry name" value="FERM_N"/>
    <property type="match status" value="1"/>
</dbReference>
<dbReference type="SMART" id="SM01195">
    <property type="entry name" value="FA"/>
    <property type="match status" value="1"/>
</dbReference>
<feature type="compositionally biased region" description="Basic and acidic residues" evidence="1">
    <location>
        <begin position="1027"/>
        <end position="1051"/>
    </location>
</feature>
<feature type="compositionally biased region" description="Polar residues" evidence="1">
    <location>
        <begin position="369"/>
        <end position="384"/>
    </location>
</feature>
<sequence length="1524" mass="170125">MSQALSPKSPRKGKHINLRVIFLDDLVHAFQCPVKSVGQVLWDAVIQHLSLLESDYFDLMFNDETGQTCWIDRDKQITKQLPTLDTPLTFCVKFYTPDPGLLEDELTRYLFALQIKRDLATGLMPCSENTAALLASYIAQAEIGDFLVDEYTDHTYLSTMKFVLHQTTQLEQKIMEYHRQHIGESPSEADSNLLDTARKVEMYGIRLHPAKDHEQVSLSLAVAHMGVLVFQNFTKINTFSWAKIRKLSFKRKKFLIKLHPDSYVSTKGFYKDTVEFFLETRNDCKAFWKKCIEHHAFFRCQVVRKVPRNKTRVVSRGSSFRYSGRTQKQLVEYVRETIVKRPQFERSTSGRISSRSASVTPKINAKTAIHNSSDIHNSTASSGSHILDPLTDNHVSPTRVEMAEVHSDSSMSGSRSLGSPKLEHGLVISDSMESANHKTDEEMRFEDASNLKRESEDKGAESDKLKQNISNNVDMHTESANQNANDNDDDLSEDSYHLDDGGEEIRAIKLRDVGGSKNVTFSDVDGVCIDLKSGKSVKDIIEGKIAEGSCDEGSDNEVIRSSKIDEGKIEPSECITASVKGLDQRVTKDNVIKVKMAQVLDQNANTPLTDVKLDTDNRKLSDDLIEDIPYYLHRRMMEGEQDRKTEISVFTVVDTKVSQLHEGSPSIQGIKDKHKLRSLSPGGKPKIGTINVKQLKYTDHSPSPPSRRSRVLERTSPLDRSPSSHRRLELVNTSKLPPRDSYSSVDDTTSPSFEKEILKQIEVQSLKHVHVNDIDNKSLSSDKVSSDIFPKESGKTITAIEEKGTSVENVLNAENKTPDIDKAIETAEHELKNLKTDNNLTAAASSKTERKVMFNIWGQGNSDESGIDKLSQKTKASIISDIVEQNLTDFGVNPEHVAVNRPTIPKVVVENSDLFSQDQNRTMESKPVENVPAVTLEEESKTPKNISVAVSEKGPKDLESPSEKTNVHEVAAPLPERDLGSSVDPPIFTSSKPPPVGKKPPPVLTKPKKSPQQLKDTTQPQGAFHPTRSDENVQEDSFPKREHADSKDPAQSKKIATLINSVPNQAEIESTKESVSASQIKDKNIKKAPIPTPGSKGPVIVDHTVIAVKPKVIPKDAKIPVKEKKKEPKKDPKDERPKSVMTTFGVQVESPQPEEHQSYVVESGDKNAWYSVKPDPKQTNVFMEEIPSPKNTSNGDKNIFDLPSPAAAFVYSDDDSPPSKEEPSPTEPTFSTFRPDPPEDSSPVEQQPSPAPLRSIRSDRDPKQRWSLQKVEEEDESASSNKRQSDAAKRVSFHGDMRDSYMSDVSLLVLRSPMDDNSSLGGSHHEDYLQTLENLRNQDSESDMMFSGSSGTDSDTDNEILDNINTAKEIYMQYAANKCLAESGRDMTVDSGVGELENRDLSPLDSLEKLKNMEGSFMSEGKIEEEEDFPPPPPFLENPSDSSSDTEVIPSMKKRMSVDPLANLEYTDIPEYTTSESESDFEDKYDVSKQMSNVRLSTYSSPEDPVQSPDDIEELLEAAEKVTY</sequence>
<dbReference type="PRINTS" id="PR00935">
    <property type="entry name" value="BAND41"/>
</dbReference>
<feature type="region of interest" description="Disordered" evidence="1">
    <location>
        <begin position="661"/>
        <end position="750"/>
    </location>
</feature>
<dbReference type="InterPro" id="IPR000299">
    <property type="entry name" value="FERM_domain"/>
</dbReference>
<dbReference type="InterPro" id="IPR011993">
    <property type="entry name" value="PH-like_dom_sf"/>
</dbReference>
<dbReference type="InterPro" id="IPR019747">
    <property type="entry name" value="FERM_CS"/>
</dbReference>
<dbReference type="InterPro" id="IPR029071">
    <property type="entry name" value="Ubiquitin-like_domsf"/>
</dbReference>
<dbReference type="InterPro" id="IPR014847">
    <property type="entry name" value="FA"/>
</dbReference>
<proteinExistence type="predicted"/>
<feature type="compositionally biased region" description="Pro residues" evidence="1">
    <location>
        <begin position="992"/>
        <end position="1004"/>
    </location>
</feature>
<dbReference type="Gene3D" id="1.20.80.10">
    <property type="match status" value="1"/>
</dbReference>
<dbReference type="Pfam" id="PF00373">
    <property type="entry name" value="FERM_M"/>
    <property type="match status" value="1"/>
</dbReference>
<dbReference type="PANTHER" id="PTHR45858:SF5">
    <property type="entry name" value="MOESIN_EZRIN_RADIXIN HOMOLOG 1"/>
    <property type="match status" value="1"/>
</dbReference>
<accession>A0AAN8G440</accession>
<feature type="compositionally biased region" description="Basic and acidic residues" evidence="1">
    <location>
        <begin position="435"/>
        <end position="466"/>
    </location>
</feature>
<feature type="region of interest" description="Disordered" evidence="1">
    <location>
        <begin position="402"/>
        <end position="421"/>
    </location>
</feature>
<dbReference type="Proteomes" id="UP001347796">
    <property type="component" value="Unassembled WGS sequence"/>
</dbReference>
<dbReference type="PANTHER" id="PTHR45858">
    <property type="entry name" value="FERM DOMAIN CONTAINING PROTEIN"/>
    <property type="match status" value="1"/>
</dbReference>
<dbReference type="SUPFAM" id="SSF47031">
    <property type="entry name" value="Second domain of FERM"/>
    <property type="match status" value="1"/>
</dbReference>
<name>A0AAN8G440_PATCE</name>
<dbReference type="SMART" id="SM00295">
    <property type="entry name" value="B41"/>
    <property type="match status" value="1"/>
</dbReference>
<evidence type="ECO:0000313" key="3">
    <source>
        <dbReference type="EMBL" id="KAK6167236.1"/>
    </source>
</evidence>
<dbReference type="Gene3D" id="3.10.20.90">
    <property type="entry name" value="Phosphatidylinositol 3-kinase Catalytic Subunit, Chain A, domain 1"/>
    <property type="match status" value="1"/>
</dbReference>
<dbReference type="SMART" id="SM01196">
    <property type="entry name" value="FERM_C"/>
    <property type="match status" value="1"/>
</dbReference>
<gene>
    <name evidence="3" type="ORF">SNE40_021317</name>
</gene>
<feature type="domain" description="FERM" evidence="2">
    <location>
        <begin position="16"/>
        <end position="302"/>
    </location>
</feature>
<feature type="compositionally biased region" description="Basic and acidic residues" evidence="1">
    <location>
        <begin position="1283"/>
        <end position="1296"/>
    </location>
</feature>
<feature type="compositionally biased region" description="Polar residues" evidence="1">
    <location>
        <begin position="1012"/>
        <end position="1021"/>
    </location>
</feature>
<dbReference type="SUPFAM" id="SSF50729">
    <property type="entry name" value="PH domain-like"/>
    <property type="match status" value="1"/>
</dbReference>
<organism evidence="3 4">
    <name type="scientific">Patella caerulea</name>
    <name type="common">Rayed Mediterranean limpet</name>
    <dbReference type="NCBI Taxonomy" id="87958"/>
    <lineage>
        <taxon>Eukaryota</taxon>
        <taxon>Metazoa</taxon>
        <taxon>Spiralia</taxon>
        <taxon>Lophotrochozoa</taxon>
        <taxon>Mollusca</taxon>
        <taxon>Gastropoda</taxon>
        <taxon>Patellogastropoda</taxon>
        <taxon>Patelloidea</taxon>
        <taxon>Patellidae</taxon>
        <taxon>Patella</taxon>
    </lineage>
</organism>
<evidence type="ECO:0000256" key="1">
    <source>
        <dbReference type="SAM" id="MobiDB-lite"/>
    </source>
</evidence>
<feature type="compositionally biased region" description="Low complexity" evidence="1">
    <location>
        <begin position="408"/>
        <end position="419"/>
    </location>
</feature>
<feature type="compositionally biased region" description="Polar residues" evidence="1">
    <location>
        <begin position="1058"/>
        <end position="1079"/>
    </location>
</feature>
<keyword evidence="4" id="KW-1185">Reference proteome</keyword>
<feature type="region of interest" description="Disordered" evidence="1">
    <location>
        <begin position="369"/>
        <end position="393"/>
    </location>
</feature>
<dbReference type="InterPro" id="IPR041788">
    <property type="entry name" value="FARP1/FARP2/FRMD7_FERM_C"/>
</dbReference>
<feature type="region of interest" description="Disordered" evidence="1">
    <location>
        <begin position="915"/>
        <end position="1098"/>
    </location>
</feature>
<feature type="region of interest" description="Disordered" evidence="1">
    <location>
        <begin position="1113"/>
        <end position="1296"/>
    </location>
</feature>
<dbReference type="PROSITE" id="PS50057">
    <property type="entry name" value="FERM_3"/>
    <property type="match status" value="1"/>
</dbReference>
<dbReference type="InterPro" id="IPR051835">
    <property type="entry name" value="RAC1-GEF"/>
</dbReference>
<protein>
    <recommendedName>
        <fullName evidence="2">FERM domain-containing protein</fullName>
    </recommendedName>
</protein>